<comment type="caution">
    <text evidence="1">The sequence shown here is derived from an EMBL/GenBank/DDBJ whole genome shotgun (WGS) entry which is preliminary data.</text>
</comment>
<protein>
    <submittedName>
        <fullName evidence="1">Uncharacterized protein</fullName>
    </submittedName>
</protein>
<gene>
    <name evidence="1" type="ORF">L1987_36780</name>
</gene>
<evidence type="ECO:0000313" key="1">
    <source>
        <dbReference type="EMBL" id="KAI3794152.1"/>
    </source>
</evidence>
<dbReference type="EMBL" id="CM042029">
    <property type="protein sequence ID" value="KAI3794152.1"/>
    <property type="molecule type" value="Genomic_DNA"/>
</dbReference>
<name>A0ACB9HEH9_9ASTR</name>
<sequence>MEGLGCAFTLTRFSLLGISFLVTSNISTSRLEMQSLLHKLMPWVGNSRKKWKQNKSSQGLYKREEKYEMRIGL</sequence>
<keyword evidence="2" id="KW-1185">Reference proteome</keyword>
<reference evidence="1 2" key="2">
    <citation type="journal article" date="2022" name="Mol. Ecol. Resour.">
        <title>The genomes of chicory, endive, great burdock and yacon provide insights into Asteraceae paleo-polyploidization history and plant inulin production.</title>
        <authorList>
            <person name="Fan W."/>
            <person name="Wang S."/>
            <person name="Wang H."/>
            <person name="Wang A."/>
            <person name="Jiang F."/>
            <person name="Liu H."/>
            <person name="Zhao H."/>
            <person name="Xu D."/>
            <person name="Zhang Y."/>
        </authorList>
    </citation>
    <scope>NUCLEOTIDE SEQUENCE [LARGE SCALE GENOMIC DNA]</scope>
    <source>
        <strain evidence="2">cv. Yunnan</strain>
        <tissue evidence="1">Leaves</tissue>
    </source>
</reference>
<accession>A0ACB9HEH9</accession>
<dbReference type="Proteomes" id="UP001056120">
    <property type="component" value="Linkage Group LG12"/>
</dbReference>
<organism evidence="1 2">
    <name type="scientific">Smallanthus sonchifolius</name>
    <dbReference type="NCBI Taxonomy" id="185202"/>
    <lineage>
        <taxon>Eukaryota</taxon>
        <taxon>Viridiplantae</taxon>
        <taxon>Streptophyta</taxon>
        <taxon>Embryophyta</taxon>
        <taxon>Tracheophyta</taxon>
        <taxon>Spermatophyta</taxon>
        <taxon>Magnoliopsida</taxon>
        <taxon>eudicotyledons</taxon>
        <taxon>Gunneridae</taxon>
        <taxon>Pentapetalae</taxon>
        <taxon>asterids</taxon>
        <taxon>campanulids</taxon>
        <taxon>Asterales</taxon>
        <taxon>Asteraceae</taxon>
        <taxon>Asteroideae</taxon>
        <taxon>Heliantheae alliance</taxon>
        <taxon>Millerieae</taxon>
        <taxon>Smallanthus</taxon>
    </lineage>
</organism>
<reference evidence="2" key="1">
    <citation type="journal article" date="2022" name="Mol. Ecol. Resour.">
        <title>The genomes of chicory, endive, great burdock and yacon provide insights into Asteraceae palaeo-polyploidization history and plant inulin production.</title>
        <authorList>
            <person name="Fan W."/>
            <person name="Wang S."/>
            <person name="Wang H."/>
            <person name="Wang A."/>
            <person name="Jiang F."/>
            <person name="Liu H."/>
            <person name="Zhao H."/>
            <person name="Xu D."/>
            <person name="Zhang Y."/>
        </authorList>
    </citation>
    <scope>NUCLEOTIDE SEQUENCE [LARGE SCALE GENOMIC DNA]</scope>
    <source>
        <strain evidence="2">cv. Yunnan</strain>
    </source>
</reference>
<proteinExistence type="predicted"/>
<evidence type="ECO:0000313" key="2">
    <source>
        <dbReference type="Proteomes" id="UP001056120"/>
    </source>
</evidence>